<dbReference type="VEuPathDB" id="VectorBase:ADAC003116"/>
<keyword evidence="2" id="KW-1133">Transmembrane helix</keyword>
<evidence type="ECO:0000256" key="1">
    <source>
        <dbReference type="SAM" id="MobiDB-lite"/>
    </source>
</evidence>
<keyword evidence="5" id="KW-1185">Reference proteome</keyword>
<feature type="region of interest" description="Disordered" evidence="1">
    <location>
        <begin position="418"/>
        <end position="445"/>
    </location>
</feature>
<dbReference type="VEuPathDB" id="VectorBase:ADAR2_006828"/>
<feature type="region of interest" description="Disordered" evidence="1">
    <location>
        <begin position="1"/>
        <end position="26"/>
    </location>
</feature>
<feature type="compositionally biased region" description="Low complexity" evidence="1">
    <location>
        <begin position="433"/>
        <end position="445"/>
    </location>
</feature>
<dbReference type="eggNOG" id="ENOG502QUJ4">
    <property type="taxonomic scope" value="Eukaryota"/>
</dbReference>
<reference evidence="3" key="3">
    <citation type="journal article" date="2013" name="Nucleic Acids Res.">
        <title>The genome of Anopheles darlingi, the main neotropical malaria vector.</title>
        <authorList>
            <person name="Marinotti O."/>
            <person name="Cerqueira G.C."/>
            <person name="de Almeida L.G."/>
            <person name="Ferro M.I."/>
            <person name="Loreto E.L."/>
            <person name="Zaha A."/>
            <person name="Teixeira S.M."/>
            <person name="Wespiser A.R."/>
            <person name="Almeida E Silva A."/>
            <person name="Schlindwein A.D."/>
            <person name="Pacheco A.C."/>
            <person name="Silva A.L."/>
            <person name="Graveley B.R."/>
            <person name="Walenz B.P."/>
            <person name="Lima Bde A."/>
            <person name="Ribeiro C.A."/>
            <person name="Nunes-Silva C.G."/>
            <person name="de Carvalho C.R."/>
            <person name="Soares C.M."/>
            <person name="de Menezes C.B."/>
            <person name="Matiolli C."/>
            <person name="Caffrey D."/>
            <person name="Araujo D.A."/>
            <person name="de Oliveira D.M."/>
            <person name="Golenbock D."/>
            <person name="Grisard E.C."/>
            <person name="Fantinatti-Garboggini F."/>
            <person name="de Carvalho F.M."/>
            <person name="Barcellos F.G."/>
            <person name="Prosdocimi F."/>
            <person name="May G."/>
            <person name="Azevedo Junior G.M."/>
            <person name="Guimaraes G.M."/>
            <person name="Goldman G.H."/>
            <person name="Padilha I.Q."/>
            <person name="Batista Jda S."/>
            <person name="Ferro J.A."/>
            <person name="Ribeiro J.M."/>
            <person name="Fietto J.L."/>
            <person name="Dabbas K.M."/>
            <person name="Cerdeira L."/>
            <person name="Agnez-Lima L.F."/>
            <person name="Brocchi M."/>
            <person name="de Carvalho M.O."/>
            <person name="Teixeira Mde M."/>
            <person name="Diniz Maia Mde M."/>
            <person name="Goldman M.H."/>
            <person name="Cruz Schneider M.P."/>
            <person name="Felipe M.S."/>
            <person name="Hungria M."/>
            <person name="Nicolas M.F."/>
            <person name="Pereira M."/>
            <person name="Montes M.A."/>
            <person name="Cantao M.E."/>
            <person name="Vincentz M."/>
            <person name="Rafael M.S."/>
            <person name="Silverman N."/>
            <person name="Stoco P.H."/>
            <person name="Souza R.C."/>
            <person name="Vicentini R."/>
            <person name="Gazzinelli R.T."/>
            <person name="Neves Rde O."/>
            <person name="Silva R."/>
            <person name="Astolfi-Filho S."/>
            <person name="Maciel T.E."/>
            <person name="Urmenyi T.P."/>
            <person name="Tadei W.P."/>
            <person name="Camargo E.P."/>
            <person name="de Vasconcelos A.T."/>
        </authorList>
    </citation>
    <scope>NUCLEOTIDE SEQUENCE</scope>
</reference>
<sequence>MFDVRTAEAGACCEREERDSGDGTATAMSITARRRRAFQRQACLLSVMAAFSLGLALGVFVPLIVTMILPVISISIIEAPRTGPCDRDQNPVPIRCRPAATVERRERHEMPHFPTIDDIRRLGSDSGGGGGGGASVSGVVAYELDAPPGRYASVSFIAEDKLSGSGRPIVDRDDAGAADVAKDASSSSAIVEQMVAAGGIELQESGPGVNPAVAHRSADDSTTEDGVIQDGIYWGSSVERALPSGFDRRQSESWTQYLRVAQVDRLEIGCGRMQNRMLVFRDGTRACARYRQNTDQIQGELFSFYLGQLLNLTNLAPSAASIIDLDARLWSSATDDLGSSQWKPTKPVVITKWIGNLEPAGIPKPFQPLERHLNRYDVRNITEGLDRTQSSVHRVQTATAAAAPTEDSVRRLLLDRLAPSNQPPSGARRIPSQQQQQQQQRQQQQQLTPDVLERLVELAQWSDLIVFDYLIANLDRVVNNLYNFQWNADIMAAPAHNLARQTDSALLVFLDNESGLLHGYRLLKKYEAYHGLLLDNLCVYRRSTVEALEQLRAANVGRRLNALFERTTTPQIRDVLPPLPEKSVKILVDRIDRVLGQVQKCRELFASNR</sequence>
<dbReference type="PANTHER" id="PTHR13147">
    <property type="entry name" value="FOUR-JOINTED BOX PROTEIN 1"/>
    <property type="match status" value="1"/>
</dbReference>
<dbReference type="GO" id="GO:0007267">
    <property type="term" value="P:cell-cell signaling"/>
    <property type="evidence" value="ECO:0007669"/>
    <property type="project" value="TreeGrafter"/>
</dbReference>
<dbReference type="OMA" id="EIGCGRM"/>
<reference evidence="4" key="4">
    <citation type="submission" date="2015-06" db="UniProtKB">
        <authorList>
            <consortium name="EnsemblMetazoa"/>
        </authorList>
    </citation>
    <scope>IDENTIFICATION</scope>
</reference>
<accession>W5JP76</accession>
<dbReference type="HOGENOM" id="CLU_033850_1_0_1"/>
<organism evidence="3">
    <name type="scientific">Anopheles darlingi</name>
    <name type="common">Mosquito</name>
    <dbReference type="NCBI Taxonomy" id="43151"/>
    <lineage>
        <taxon>Eukaryota</taxon>
        <taxon>Metazoa</taxon>
        <taxon>Ecdysozoa</taxon>
        <taxon>Arthropoda</taxon>
        <taxon>Hexapoda</taxon>
        <taxon>Insecta</taxon>
        <taxon>Pterygota</taxon>
        <taxon>Neoptera</taxon>
        <taxon>Endopterygota</taxon>
        <taxon>Diptera</taxon>
        <taxon>Nematocera</taxon>
        <taxon>Culicoidea</taxon>
        <taxon>Culicidae</taxon>
        <taxon>Anophelinae</taxon>
        <taxon>Anopheles</taxon>
    </lineage>
</organism>
<keyword evidence="2" id="KW-0472">Membrane</keyword>
<gene>
    <name evidence="3" type="ORF">AND_003116</name>
</gene>
<dbReference type="PANTHER" id="PTHR13147:SF5">
    <property type="entry name" value="FOUR-JOINTED BOX PROTEIN 1"/>
    <property type="match status" value="1"/>
</dbReference>
<dbReference type="FunCoup" id="W5JP76">
    <property type="interactions" value="77"/>
</dbReference>
<evidence type="ECO:0000256" key="2">
    <source>
        <dbReference type="SAM" id="Phobius"/>
    </source>
</evidence>
<dbReference type="STRING" id="43151.W5JP76"/>
<dbReference type="Proteomes" id="UP000000673">
    <property type="component" value="Unassembled WGS sequence"/>
</dbReference>
<dbReference type="GO" id="GO:0005615">
    <property type="term" value="C:extracellular space"/>
    <property type="evidence" value="ECO:0007669"/>
    <property type="project" value="TreeGrafter"/>
</dbReference>
<reference evidence="3 5" key="1">
    <citation type="journal article" date="2010" name="BMC Genomics">
        <title>Combination of measures distinguishes pre-miRNAs from other stem-loops in the genome of the newly sequenced Anopheles darlingi.</title>
        <authorList>
            <person name="Mendes N.D."/>
            <person name="Freitas A.T."/>
            <person name="Vasconcelos A.T."/>
            <person name="Sagot M.F."/>
        </authorList>
    </citation>
    <scope>NUCLEOTIDE SEQUENCE</scope>
</reference>
<keyword evidence="2" id="KW-0812">Transmembrane</keyword>
<dbReference type="EMBL" id="ADMH02000763">
    <property type="protein sequence ID" value="ETN65123.1"/>
    <property type="molecule type" value="Genomic_DNA"/>
</dbReference>
<evidence type="ECO:0000313" key="5">
    <source>
        <dbReference type="Proteomes" id="UP000000673"/>
    </source>
</evidence>
<feature type="transmembrane region" description="Helical" evidence="2">
    <location>
        <begin position="43"/>
        <end position="72"/>
    </location>
</feature>
<dbReference type="EnsemblMetazoa" id="ADAC003116-RA">
    <property type="protein sequence ID" value="ADAC003116-PA"/>
    <property type="gene ID" value="ADAC003116"/>
</dbReference>
<evidence type="ECO:0000313" key="3">
    <source>
        <dbReference type="EMBL" id="ETN65123.1"/>
    </source>
</evidence>
<dbReference type="PRINTS" id="PR02072">
    <property type="entry name" value="4JOINTEDBOX1"/>
</dbReference>
<reference evidence="3" key="2">
    <citation type="submission" date="2010-05" db="EMBL/GenBank/DDBJ databases">
        <authorList>
            <person name="Almeida L.G."/>
            <person name="Nicolas M.F."/>
            <person name="Souza R.C."/>
            <person name="Vasconcelos A.T.R."/>
        </authorList>
    </citation>
    <scope>NUCLEOTIDE SEQUENCE</scope>
</reference>
<name>W5JP76_ANODA</name>
<evidence type="ECO:0000313" key="4">
    <source>
        <dbReference type="EnsemblMetazoa" id="ADAC003116-PA"/>
    </source>
</evidence>
<dbReference type="AlphaFoldDB" id="W5JP76"/>
<proteinExistence type="predicted"/>
<dbReference type="InterPro" id="IPR024868">
    <property type="entry name" value="FJX1/FJ"/>
</dbReference>
<protein>
    <submittedName>
        <fullName evidence="3">Four-jointed</fullName>
    </submittedName>
</protein>